<accession>A0A5D4K6L9</accession>
<sequence length="178" mass="20554">MSLAVCIILSGDYHYALSKSPDRHPTNEEVYREIGYETIDKALQEFAAHFNQGIELPLRTPPISFTHTLGRFNDLDGEDKDSLEIKYINEKLPDNHYKITVRPVEHRFPFKEEEVIKVIKLQDGEEAVYLDRDGFNVLSFERGYWQYTLSINKRASDLMLPGVLVQIANSIEFATEES</sequence>
<dbReference type="RefSeq" id="WP_148948882.1">
    <property type="nucleotide sequence ID" value="NZ_VTEH01000033.1"/>
</dbReference>
<reference evidence="1 2" key="1">
    <citation type="submission" date="2019-08" db="EMBL/GenBank/DDBJ databases">
        <title>Bacillus genomes from the desert of Cuatro Cienegas, Coahuila.</title>
        <authorList>
            <person name="Olmedo-Alvarez G."/>
        </authorList>
    </citation>
    <scope>NUCLEOTIDE SEQUENCE [LARGE SCALE GENOMIC DNA]</scope>
    <source>
        <strain evidence="1 2">CH40_1T</strain>
    </source>
</reference>
<gene>
    <name evidence="1" type="ORF">FZC79_22475</name>
</gene>
<name>A0A5D4K6L9_9BACI</name>
<dbReference type="EMBL" id="VTEH01000033">
    <property type="protein sequence ID" value="TYR72509.1"/>
    <property type="molecule type" value="Genomic_DNA"/>
</dbReference>
<evidence type="ECO:0000313" key="1">
    <source>
        <dbReference type="EMBL" id="TYR72509.1"/>
    </source>
</evidence>
<proteinExistence type="predicted"/>
<dbReference type="AlphaFoldDB" id="A0A5D4K6L9"/>
<comment type="caution">
    <text evidence="1">The sequence shown here is derived from an EMBL/GenBank/DDBJ whole genome shotgun (WGS) entry which is preliminary data.</text>
</comment>
<protein>
    <submittedName>
        <fullName evidence="1">Uncharacterized protein</fullName>
    </submittedName>
</protein>
<organism evidence="1 2">
    <name type="scientific">Rossellomorea vietnamensis</name>
    <dbReference type="NCBI Taxonomy" id="218284"/>
    <lineage>
        <taxon>Bacteria</taxon>
        <taxon>Bacillati</taxon>
        <taxon>Bacillota</taxon>
        <taxon>Bacilli</taxon>
        <taxon>Bacillales</taxon>
        <taxon>Bacillaceae</taxon>
        <taxon>Rossellomorea</taxon>
    </lineage>
</organism>
<evidence type="ECO:0000313" key="2">
    <source>
        <dbReference type="Proteomes" id="UP000323317"/>
    </source>
</evidence>
<dbReference type="Proteomes" id="UP000323317">
    <property type="component" value="Unassembled WGS sequence"/>
</dbReference>